<gene>
    <name evidence="1" type="ORF">CURHAP_LOCUS38957</name>
</gene>
<reference evidence="1 2" key="1">
    <citation type="submission" date="2020-05" db="EMBL/GenBank/DDBJ databases">
        <authorList>
            <person name="Campoy J."/>
            <person name="Schneeberger K."/>
            <person name="Spophaly S."/>
        </authorList>
    </citation>
    <scope>NUCLEOTIDE SEQUENCE [LARGE SCALE GENOMIC DNA]</scope>
    <source>
        <strain evidence="1">PruArmRojPasFocal</strain>
    </source>
</reference>
<accession>A0A6J5V6B5</accession>
<dbReference type="Proteomes" id="UP000507222">
    <property type="component" value="Unassembled WGS sequence"/>
</dbReference>
<sequence length="299" mass="34219">MAGVSAQLGGMGHFSHGVKVSIRSFSSGHIDVMIEDGYSGPWVVGGYFNEVLELNEYLGRRYRPASQMRDFCVALEDCGLTSMKYKGYKFTWTNNRNGDDRVQLRFDRGVANATFFQAFPGAIVHHIRWGGLEDLCLKKCGLKLMGERRQLFKLGERDKIQGQLDGFKKKPQTDDVVQCQRRLASELDILLAKEEMIWQQRSQVSWLKYGDRNTKLFHAQAKQRGRRNFMQGILNEHNVWNTSNEGVGSIFCEYFKKLFTTSGENDFSIVLAAVQPKVTSEHNERLSQPFTRVELEDVL</sequence>
<dbReference type="PANTHER" id="PTHR33710">
    <property type="entry name" value="BNAC02G09200D PROTEIN"/>
    <property type="match status" value="1"/>
</dbReference>
<name>A0A6J5V6B5_PRUAR</name>
<dbReference type="AlphaFoldDB" id="A0A6J5V6B5"/>
<dbReference type="EMBL" id="CAEKDK010000006">
    <property type="protein sequence ID" value="CAB4283762.1"/>
    <property type="molecule type" value="Genomic_DNA"/>
</dbReference>
<organism evidence="1 2">
    <name type="scientific">Prunus armeniaca</name>
    <name type="common">Apricot</name>
    <name type="synonym">Armeniaca vulgaris</name>
    <dbReference type="NCBI Taxonomy" id="36596"/>
    <lineage>
        <taxon>Eukaryota</taxon>
        <taxon>Viridiplantae</taxon>
        <taxon>Streptophyta</taxon>
        <taxon>Embryophyta</taxon>
        <taxon>Tracheophyta</taxon>
        <taxon>Spermatophyta</taxon>
        <taxon>Magnoliopsida</taxon>
        <taxon>eudicotyledons</taxon>
        <taxon>Gunneridae</taxon>
        <taxon>Pentapetalae</taxon>
        <taxon>rosids</taxon>
        <taxon>fabids</taxon>
        <taxon>Rosales</taxon>
        <taxon>Rosaceae</taxon>
        <taxon>Amygdaloideae</taxon>
        <taxon>Amygdaleae</taxon>
        <taxon>Prunus</taxon>
    </lineage>
</organism>
<dbReference type="SUPFAM" id="SSF56219">
    <property type="entry name" value="DNase I-like"/>
    <property type="match status" value="1"/>
</dbReference>
<dbReference type="PANTHER" id="PTHR33710:SF62">
    <property type="entry name" value="DUF4283 DOMAIN PROTEIN"/>
    <property type="match status" value="1"/>
</dbReference>
<evidence type="ECO:0000313" key="2">
    <source>
        <dbReference type="Proteomes" id="UP000507222"/>
    </source>
</evidence>
<evidence type="ECO:0000313" key="1">
    <source>
        <dbReference type="EMBL" id="CAB4283762.1"/>
    </source>
</evidence>
<dbReference type="InterPro" id="IPR036691">
    <property type="entry name" value="Endo/exonu/phosph_ase_sf"/>
</dbReference>
<protein>
    <submittedName>
        <fullName evidence="1">Uncharacterized protein</fullName>
    </submittedName>
</protein>
<proteinExistence type="predicted"/>